<keyword evidence="3" id="KW-1185">Reference proteome</keyword>
<proteinExistence type="predicted"/>
<dbReference type="Proteomes" id="UP000030764">
    <property type="component" value="Unassembled WGS sequence"/>
</dbReference>
<protein>
    <submittedName>
        <fullName evidence="2">Uncharacterized protein</fullName>
    </submittedName>
</protein>
<dbReference type="AlphaFoldDB" id="A0A085M3Q1"/>
<evidence type="ECO:0000313" key="2">
    <source>
        <dbReference type="EMBL" id="KFD51847.1"/>
    </source>
</evidence>
<gene>
    <name evidence="2" type="ORF">M513_07176</name>
</gene>
<accession>A0A085M3Q1</accession>
<dbReference type="EMBL" id="KL363234">
    <property type="protein sequence ID" value="KFD51847.1"/>
    <property type="molecule type" value="Genomic_DNA"/>
</dbReference>
<sequence length="67" mass="7771">MPEEEQHAEEDEGEHSAVPTHNEAFVQLEAALLWFEDQEECDERRLLCLKASVTWPLANVKAYSSRR</sequence>
<feature type="region of interest" description="Disordered" evidence="1">
    <location>
        <begin position="1"/>
        <end position="21"/>
    </location>
</feature>
<feature type="compositionally biased region" description="Acidic residues" evidence="1">
    <location>
        <begin position="1"/>
        <end position="13"/>
    </location>
</feature>
<reference evidence="2 3" key="1">
    <citation type="journal article" date="2014" name="Nat. Genet.">
        <title>Genome and transcriptome of the porcine whipworm Trichuris suis.</title>
        <authorList>
            <person name="Jex A.R."/>
            <person name="Nejsum P."/>
            <person name="Schwarz E.M."/>
            <person name="Hu L."/>
            <person name="Young N.D."/>
            <person name="Hall R.S."/>
            <person name="Korhonen P.K."/>
            <person name="Liao S."/>
            <person name="Thamsborg S."/>
            <person name="Xia J."/>
            <person name="Xu P."/>
            <person name="Wang S."/>
            <person name="Scheerlinck J.P."/>
            <person name="Hofmann A."/>
            <person name="Sternberg P.W."/>
            <person name="Wang J."/>
            <person name="Gasser R.B."/>
        </authorList>
    </citation>
    <scope>NUCLEOTIDE SEQUENCE [LARGE SCALE GENOMIC DNA]</scope>
    <source>
        <strain evidence="2">DCEP-RM93M</strain>
    </source>
</reference>
<name>A0A085M3Q1_9BILA</name>
<evidence type="ECO:0000313" key="3">
    <source>
        <dbReference type="Proteomes" id="UP000030764"/>
    </source>
</evidence>
<evidence type="ECO:0000256" key="1">
    <source>
        <dbReference type="SAM" id="MobiDB-lite"/>
    </source>
</evidence>
<organism evidence="2 3">
    <name type="scientific">Trichuris suis</name>
    <name type="common">pig whipworm</name>
    <dbReference type="NCBI Taxonomy" id="68888"/>
    <lineage>
        <taxon>Eukaryota</taxon>
        <taxon>Metazoa</taxon>
        <taxon>Ecdysozoa</taxon>
        <taxon>Nematoda</taxon>
        <taxon>Enoplea</taxon>
        <taxon>Dorylaimia</taxon>
        <taxon>Trichinellida</taxon>
        <taxon>Trichuridae</taxon>
        <taxon>Trichuris</taxon>
    </lineage>
</organism>